<gene>
    <name evidence="4" type="ORF">QE424_000687</name>
</gene>
<sequence>MYALRCSGWHGRAAGGEARGLGEVPFPHVLMVSALPFAPLPAMSPHDLPTDPTAPTSPDLLAEQAQAWITWLASGAVDAPRMQAFEHWLSLPGHRRAFEYERQLWQAVAQPPAVAKRPHGRRRRFPRLVLAAAAALALVWVSPEAWLRLRADHRSSHEVVTLALPDGSRAVLDADSAIAVDYDDQRRSIRLLRGRAWFEVAPGRAQPFQVTAQDGVVEDIATAFAVASTPQGVEAEVSQGQVRVAASRNGGWTYLLAGQRAGFAPGGRVVRHDDLAPDRIAAWRDGELLLDASGVADAVAQIARYRQGPTFVRGDLSSLPAVNAALRVDQPEQALDALAMSAGLRITRLPMGVAIVSATPAR</sequence>
<dbReference type="GO" id="GO:0016989">
    <property type="term" value="F:sigma factor antagonist activity"/>
    <property type="evidence" value="ECO:0007669"/>
    <property type="project" value="TreeGrafter"/>
</dbReference>
<name>A0AAP5AGR6_9GAMM</name>
<dbReference type="Pfam" id="PF04773">
    <property type="entry name" value="FecR"/>
    <property type="match status" value="1"/>
</dbReference>
<proteinExistence type="predicted"/>
<dbReference type="Gene3D" id="2.60.120.1440">
    <property type="match status" value="1"/>
</dbReference>
<comment type="caution">
    <text evidence="4">The sequence shown here is derived from an EMBL/GenBank/DDBJ whole genome shotgun (WGS) entry which is preliminary data.</text>
</comment>
<dbReference type="InterPro" id="IPR012373">
    <property type="entry name" value="Ferrdict_sens_TM"/>
</dbReference>
<organism evidence="4 5">
    <name type="scientific">Stenotrophomonas rhizophila</name>
    <dbReference type="NCBI Taxonomy" id="216778"/>
    <lineage>
        <taxon>Bacteria</taxon>
        <taxon>Pseudomonadati</taxon>
        <taxon>Pseudomonadota</taxon>
        <taxon>Gammaproteobacteria</taxon>
        <taxon>Lysobacterales</taxon>
        <taxon>Lysobacteraceae</taxon>
        <taxon>Stenotrophomonas</taxon>
    </lineage>
</organism>
<dbReference type="InterPro" id="IPR006860">
    <property type="entry name" value="FecR"/>
</dbReference>
<protein>
    <submittedName>
        <fullName evidence="4">Transmembrane sensor</fullName>
    </submittedName>
</protein>
<dbReference type="AlphaFoldDB" id="A0AAP5AGR6"/>
<dbReference type="PIRSF" id="PIRSF018266">
    <property type="entry name" value="FecR"/>
    <property type="match status" value="1"/>
</dbReference>
<evidence type="ECO:0000313" key="4">
    <source>
        <dbReference type="EMBL" id="MDQ1107528.1"/>
    </source>
</evidence>
<dbReference type="Pfam" id="PF16220">
    <property type="entry name" value="DUF4880"/>
    <property type="match status" value="1"/>
</dbReference>
<dbReference type="InterPro" id="IPR032623">
    <property type="entry name" value="FecR_N"/>
</dbReference>
<dbReference type="EMBL" id="JAUTAS010000001">
    <property type="protein sequence ID" value="MDQ1107528.1"/>
    <property type="molecule type" value="Genomic_DNA"/>
</dbReference>
<evidence type="ECO:0000259" key="3">
    <source>
        <dbReference type="Pfam" id="PF16220"/>
    </source>
</evidence>
<evidence type="ECO:0000313" key="5">
    <source>
        <dbReference type="Proteomes" id="UP001226084"/>
    </source>
</evidence>
<evidence type="ECO:0000256" key="1">
    <source>
        <dbReference type="SAM" id="Phobius"/>
    </source>
</evidence>
<dbReference type="PANTHER" id="PTHR30273:SF2">
    <property type="entry name" value="PROTEIN FECR"/>
    <property type="match status" value="1"/>
</dbReference>
<keyword evidence="1" id="KW-1133">Transmembrane helix</keyword>
<keyword evidence="1 4" id="KW-0812">Transmembrane</keyword>
<dbReference type="PANTHER" id="PTHR30273">
    <property type="entry name" value="PERIPLASMIC SIGNAL SENSOR AND SIGMA FACTOR ACTIVATOR FECR-RELATED"/>
    <property type="match status" value="1"/>
</dbReference>
<feature type="domain" description="FecR protein" evidence="2">
    <location>
        <begin position="157"/>
        <end position="243"/>
    </location>
</feature>
<keyword evidence="1" id="KW-0472">Membrane</keyword>
<dbReference type="Proteomes" id="UP001226084">
    <property type="component" value="Unassembled WGS sequence"/>
</dbReference>
<feature type="domain" description="FecR N-terminal" evidence="3">
    <location>
        <begin position="63"/>
        <end position="100"/>
    </location>
</feature>
<feature type="transmembrane region" description="Helical" evidence="1">
    <location>
        <begin position="125"/>
        <end position="143"/>
    </location>
</feature>
<reference evidence="4" key="1">
    <citation type="submission" date="2023-07" db="EMBL/GenBank/DDBJ databases">
        <title>Functional and genomic diversity of the sorghum phyllosphere microbiome.</title>
        <authorList>
            <person name="Shade A."/>
        </authorList>
    </citation>
    <scope>NUCLEOTIDE SEQUENCE</scope>
    <source>
        <strain evidence="4">SORGH_AS_0457</strain>
    </source>
</reference>
<accession>A0AAP5AGR6</accession>
<evidence type="ECO:0000259" key="2">
    <source>
        <dbReference type="Pfam" id="PF04773"/>
    </source>
</evidence>